<feature type="region of interest" description="Disordered" evidence="1">
    <location>
        <begin position="151"/>
        <end position="182"/>
    </location>
</feature>
<dbReference type="OrthoDB" id="7306923at2"/>
<evidence type="ECO:0008006" key="4">
    <source>
        <dbReference type="Google" id="ProtNLM"/>
    </source>
</evidence>
<name>G7ZGW7_AZOL4</name>
<sequence length="247" mass="27123">MSGFAALRQFLRRPGLRMLALVSLALNLFLGAMLVATVRQSPPPFHQSPHQPMPDRFVERMAADLTDADARRLRAAFEPLRPRYDALTGEYREAGQRVRALLQAEPVDYDSLRVATEAARAKRRQMIELTEETVLSILPDLSPAGRLRLVGGPGSPGMPAMPKKISKPSHPQAGQAGAKDVDDSVRGLHTHLSTDSVEKKTSGNFIHTNSQVIIPKIYLPSSRRSLYPPPIRHIQMTRIGKIGGGSS</sequence>
<dbReference type="HOGENOM" id="CLU_1122801_0_0_5"/>
<dbReference type="InterPro" id="IPR025961">
    <property type="entry name" value="Metal_resist"/>
</dbReference>
<geneLocation type="plasmid" evidence="2 3">
    <name>AZO_p4</name>
</geneLocation>
<protein>
    <recommendedName>
        <fullName evidence="4">Periplasmic heavy metal sensor</fullName>
    </recommendedName>
</protein>
<dbReference type="KEGG" id="ali:AZOLI_p40172"/>
<gene>
    <name evidence="2" type="ordered locus">AZOLI_p40172</name>
</gene>
<dbReference type="RefSeq" id="WP_014189422.1">
    <property type="nucleotide sequence ID" value="NC_016587.1"/>
</dbReference>
<dbReference type="Proteomes" id="UP000005667">
    <property type="component" value="Plasmid AZO_p4"/>
</dbReference>
<keyword evidence="2" id="KW-0614">Plasmid</keyword>
<evidence type="ECO:0000256" key="1">
    <source>
        <dbReference type="SAM" id="MobiDB-lite"/>
    </source>
</evidence>
<proteinExistence type="predicted"/>
<reference evidence="3" key="1">
    <citation type="journal article" date="2011" name="PLoS Genet.">
        <title>Azospirillum genomes reveal transition of bacteria from aquatic to terrestrial environments.</title>
        <authorList>
            <person name="Wisniewski-Dye F."/>
            <person name="Borziak K."/>
            <person name="Khalsa-Moyers G."/>
            <person name="Alexandre G."/>
            <person name="Sukharnikov L.O."/>
            <person name="Wuichet K."/>
            <person name="Hurst G.B."/>
            <person name="McDonald W.H."/>
            <person name="Robertson J.S."/>
            <person name="Barbe V."/>
            <person name="Calteau A."/>
            <person name="Rouy Z."/>
            <person name="Mangenot S."/>
            <person name="Prigent-Combaret C."/>
            <person name="Normand P."/>
            <person name="Boyer M."/>
            <person name="Siguier P."/>
            <person name="Dessaux Y."/>
            <person name="Elmerich C."/>
            <person name="Condemine G."/>
            <person name="Krishnen G."/>
            <person name="Kennedy I."/>
            <person name="Paterson A.H."/>
            <person name="Gonzalez V."/>
            <person name="Mavingui P."/>
            <person name="Zhulin I.B."/>
        </authorList>
    </citation>
    <scope>NUCLEOTIDE SEQUENCE [LARGE SCALE GENOMIC DNA]</scope>
    <source>
        <strain evidence="3">4B</strain>
    </source>
</reference>
<accession>G7ZGW7</accession>
<dbReference type="EMBL" id="FQ311872">
    <property type="protein sequence ID" value="CBS90569.1"/>
    <property type="molecule type" value="Genomic_DNA"/>
</dbReference>
<keyword evidence="3" id="KW-1185">Reference proteome</keyword>
<dbReference type="AlphaFoldDB" id="G7ZGW7"/>
<organism evidence="2 3">
    <name type="scientific">Azospirillum lipoferum (strain 4B)</name>
    <dbReference type="NCBI Taxonomy" id="862719"/>
    <lineage>
        <taxon>Bacteria</taxon>
        <taxon>Pseudomonadati</taxon>
        <taxon>Pseudomonadota</taxon>
        <taxon>Alphaproteobacteria</taxon>
        <taxon>Rhodospirillales</taxon>
        <taxon>Azospirillaceae</taxon>
        <taxon>Azospirillum</taxon>
    </lineage>
</organism>
<evidence type="ECO:0000313" key="2">
    <source>
        <dbReference type="EMBL" id="CBS90569.1"/>
    </source>
</evidence>
<evidence type="ECO:0000313" key="3">
    <source>
        <dbReference type="Proteomes" id="UP000005667"/>
    </source>
</evidence>
<dbReference type="Pfam" id="PF13801">
    <property type="entry name" value="Metal_resist"/>
    <property type="match status" value="1"/>
</dbReference>